<dbReference type="CDD" id="cd01012">
    <property type="entry name" value="YcaC_related"/>
    <property type="match status" value="1"/>
</dbReference>
<evidence type="ECO:0000313" key="5">
    <source>
        <dbReference type="WBParaSite" id="GPLIN_000718100"/>
    </source>
</evidence>
<dbReference type="SUPFAM" id="SSF52499">
    <property type="entry name" value="Isochorismatase-like hydrolases"/>
    <property type="match status" value="2"/>
</dbReference>
<dbReference type="AlphaFoldDB" id="A0A183C2T7"/>
<evidence type="ECO:0000259" key="3">
    <source>
        <dbReference type="Pfam" id="PF00857"/>
    </source>
</evidence>
<dbReference type="InterPro" id="IPR000868">
    <property type="entry name" value="Isochorismatase-like_dom"/>
</dbReference>
<reference evidence="4" key="1">
    <citation type="submission" date="2013-12" db="EMBL/GenBank/DDBJ databases">
        <authorList>
            <person name="Aslett M."/>
        </authorList>
    </citation>
    <scope>NUCLEOTIDE SEQUENCE [LARGE SCALE GENOMIC DNA]</scope>
    <source>
        <strain evidence="4">Lindley</strain>
    </source>
</reference>
<dbReference type="WBParaSite" id="GPLIN_000718100">
    <property type="protein sequence ID" value="GPLIN_000718100"/>
    <property type="gene ID" value="GPLIN_000718100"/>
</dbReference>
<dbReference type="InterPro" id="IPR036380">
    <property type="entry name" value="Isochorismatase-like_sf"/>
</dbReference>
<feature type="domain" description="Isochorismatase-like" evidence="3">
    <location>
        <begin position="58"/>
        <end position="208"/>
    </location>
</feature>
<reference evidence="4" key="2">
    <citation type="submission" date="2014-05" db="EMBL/GenBank/DDBJ databases">
        <title>The genome and life-stage specific transcriptomes of Globodera pallida elucidate key aspects of plant parasitism by a cyst nematode.</title>
        <authorList>
            <person name="Cotton J.A."/>
            <person name="Lilley C.J."/>
            <person name="Jones L.M."/>
            <person name="Kikuchi T."/>
            <person name="Reid A.J."/>
            <person name="Thorpe P."/>
            <person name="Tsai I.J."/>
            <person name="Beasley H."/>
            <person name="Blok V."/>
            <person name="Cock P.J.A."/>
            <person name="Van den Akker S.E."/>
            <person name="Holroyd N."/>
            <person name="Hunt M."/>
            <person name="Mantelin S."/>
            <person name="Naghra H."/>
            <person name="Pain A."/>
            <person name="Palomares-Rius J.E."/>
            <person name="Zarowiecki M."/>
            <person name="Berriman M."/>
            <person name="Jones J.T."/>
            <person name="Urwin P.E."/>
        </authorList>
    </citation>
    <scope>NUCLEOTIDE SEQUENCE [LARGE SCALE GENOMIC DNA]</scope>
    <source>
        <strain evidence="4">Lindley</strain>
    </source>
</reference>
<reference evidence="5" key="3">
    <citation type="submission" date="2016-06" db="UniProtKB">
        <authorList>
            <consortium name="WormBaseParasite"/>
        </authorList>
    </citation>
    <scope>IDENTIFICATION</scope>
</reference>
<accession>A0A183C2T7</accession>
<dbReference type="Pfam" id="PF00857">
    <property type="entry name" value="Isochorismatase"/>
    <property type="match status" value="1"/>
</dbReference>
<sequence>MSAARLLKLIPSESALLVCDMQEKFREHIKYFPQIVQVTCRLIEAAKVLDLKLIPSESALLVCDMQEKFREHIKYFPQIVQVTCRLIEAAKLLDLKILATEQNPKGLGQTVPEIDLKKHGIPVFEKTKFSMCVPDLQRQLGDAPSPIRSLLLCGIEAHVCVYQTAVDFQQQGFNVHVVVDGSSSRSMVDRIYAYKQLERAGINLITSECAILGLVGDSAHPQFRAVQKLIRESAPDTGLISHTSLI</sequence>
<dbReference type="InterPro" id="IPR050993">
    <property type="entry name" value="Isochorismatase_domain"/>
</dbReference>
<organism evidence="4 5">
    <name type="scientific">Globodera pallida</name>
    <name type="common">Potato cyst nematode worm</name>
    <name type="synonym">Heterodera pallida</name>
    <dbReference type="NCBI Taxonomy" id="36090"/>
    <lineage>
        <taxon>Eukaryota</taxon>
        <taxon>Metazoa</taxon>
        <taxon>Ecdysozoa</taxon>
        <taxon>Nematoda</taxon>
        <taxon>Chromadorea</taxon>
        <taxon>Rhabditida</taxon>
        <taxon>Tylenchina</taxon>
        <taxon>Tylenchomorpha</taxon>
        <taxon>Tylenchoidea</taxon>
        <taxon>Heteroderidae</taxon>
        <taxon>Heteroderinae</taxon>
        <taxon>Globodera</taxon>
    </lineage>
</organism>
<dbReference type="Gene3D" id="3.40.50.850">
    <property type="entry name" value="Isochorismatase-like"/>
    <property type="match status" value="2"/>
</dbReference>
<evidence type="ECO:0000256" key="1">
    <source>
        <dbReference type="ARBA" id="ARBA00006336"/>
    </source>
</evidence>
<dbReference type="FunFam" id="3.40.50.850:FF:000001">
    <property type="entry name" value="Isochorismatase domain-containing protein 1"/>
    <property type="match status" value="1"/>
</dbReference>
<evidence type="ECO:0000256" key="2">
    <source>
        <dbReference type="ARBA" id="ARBA00040688"/>
    </source>
</evidence>
<evidence type="ECO:0000313" key="4">
    <source>
        <dbReference type="Proteomes" id="UP000050741"/>
    </source>
</evidence>
<proteinExistence type="inferred from homology"/>
<dbReference type="PANTHER" id="PTHR14119">
    <property type="entry name" value="HYDROLASE"/>
    <property type="match status" value="1"/>
</dbReference>
<dbReference type="PANTHER" id="PTHR14119:SF17">
    <property type="entry name" value="ISOCHORISMATASE DOMAIN-CONTAINING PROTEIN 1"/>
    <property type="match status" value="1"/>
</dbReference>
<keyword evidence="4" id="KW-1185">Reference proteome</keyword>
<dbReference type="Proteomes" id="UP000050741">
    <property type="component" value="Unassembled WGS sequence"/>
</dbReference>
<comment type="similarity">
    <text evidence="1">Belongs to the isochorismatase family.</text>
</comment>
<protein>
    <recommendedName>
        <fullName evidence="2">Isochorismatase domain-containing protein 1</fullName>
    </recommendedName>
</protein>
<name>A0A183C2T7_GLOPA</name>